<protein>
    <submittedName>
        <fullName evidence="1">Uncharacterized protein</fullName>
    </submittedName>
</protein>
<name>A0A8S3TT31_MYTED</name>
<dbReference type="EMBL" id="CAJPWZ010002160">
    <property type="protein sequence ID" value="CAG2231884.1"/>
    <property type="molecule type" value="Genomic_DNA"/>
</dbReference>
<evidence type="ECO:0000313" key="1">
    <source>
        <dbReference type="EMBL" id="CAG2231884.1"/>
    </source>
</evidence>
<accession>A0A8S3TT31</accession>
<dbReference type="Proteomes" id="UP000683360">
    <property type="component" value="Unassembled WGS sequence"/>
</dbReference>
<gene>
    <name evidence="1" type="ORF">MEDL_44631</name>
</gene>
<sequence length="172" mass="20303">MLTERSGTLQQCIDDHSNLKQHKMIAFQKVASRCEAMLQEDRRYFMFGIFKTDTRTDDHCQAIWLKQLIRCYKHMLQFAQNETEKKEVITKGKKCVARLQQSLPSMEDRTCFQGLQFSVGEFCECIEDYDEAAKTLETLCPNLTDHELIKEKLNKYEKKASILLHKMHMQEQ</sequence>
<keyword evidence="2" id="KW-1185">Reference proteome</keyword>
<dbReference type="AlphaFoldDB" id="A0A8S3TT31"/>
<reference evidence="1" key="1">
    <citation type="submission" date="2021-03" db="EMBL/GenBank/DDBJ databases">
        <authorList>
            <person name="Bekaert M."/>
        </authorList>
    </citation>
    <scope>NUCLEOTIDE SEQUENCE</scope>
</reference>
<proteinExistence type="predicted"/>
<organism evidence="1 2">
    <name type="scientific">Mytilus edulis</name>
    <name type="common">Blue mussel</name>
    <dbReference type="NCBI Taxonomy" id="6550"/>
    <lineage>
        <taxon>Eukaryota</taxon>
        <taxon>Metazoa</taxon>
        <taxon>Spiralia</taxon>
        <taxon>Lophotrochozoa</taxon>
        <taxon>Mollusca</taxon>
        <taxon>Bivalvia</taxon>
        <taxon>Autobranchia</taxon>
        <taxon>Pteriomorphia</taxon>
        <taxon>Mytilida</taxon>
        <taxon>Mytiloidea</taxon>
        <taxon>Mytilidae</taxon>
        <taxon>Mytilinae</taxon>
        <taxon>Mytilus</taxon>
    </lineage>
</organism>
<evidence type="ECO:0000313" key="2">
    <source>
        <dbReference type="Proteomes" id="UP000683360"/>
    </source>
</evidence>
<comment type="caution">
    <text evidence="1">The sequence shown here is derived from an EMBL/GenBank/DDBJ whole genome shotgun (WGS) entry which is preliminary data.</text>
</comment>